<dbReference type="Proteomes" id="UP000738359">
    <property type="component" value="Unassembled WGS sequence"/>
</dbReference>
<evidence type="ECO:0000313" key="4">
    <source>
        <dbReference type="Proteomes" id="UP000738359"/>
    </source>
</evidence>
<comment type="caution">
    <text evidence="3">The sequence shown here is derived from an EMBL/GenBank/DDBJ whole genome shotgun (WGS) entry which is preliminary data.</text>
</comment>
<accession>A0A9P6J2J1</accession>
<feature type="region of interest" description="Disordered" evidence="1">
    <location>
        <begin position="89"/>
        <end position="115"/>
    </location>
</feature>
<gene>
    <name evidence="3" type="ORF">BGZ70_008828</name>
</gene>
<proteinExistence type="predicted"/>
<protein>
    <recommendedName>
        <fullName evidence="2">DUF4460 domain-containing protein</fullName>
    </recommendedName>
</protein>
<evidence type="ECO:0000259" key="2">
    <source>
        <dbReference type="Pfam" id="PF14687"/>
    </source>
</evidence>
<dbReference type="EMBL" id="JAAAHY010000669">
    <property type="protein sequence ID" value="KAF9959470.1"/>
    <property type="molecule type" value="Genomic_DNA"/>
</dbReference>
<sequence length="369" mass="40953">MSSLAQKSAREIRHSYIQQYLGKFLRKVHPDLFLSHPKEQLRNSAALQDLLPLVGHNKHKDKHSLPRAAVSSTSDSVAAKKLVFYYKPGPGHASPQQPTAVSPSQAMSSGSEVGSTTLRSVEHMLPVVDASIPSVDTAPMDAQQHALEQEIKSWQMVQSFLDLCRKVEVPVKIQDQESVATHLKQSVRDAAMLQSKQQRNGSVPQKPLSEIFAEELQTSYSGSTGTWTPRLHRAAASTEAQEDINQAHLGKMGGSAPLLDAQLMIKSNPLLFKSPTLSTAKLNKLVRTWIHWQHEDRHIEECLPNGSIEMEKAFRLGKWWRKVPVMILSSGEERAELLRTRVGRSNGQSVQGMLVVDQEMSKQGNVAQS</sequence>
<name>A0A9P6J2J1_MORAP</name>
<dbReference type="AlphaFoldDB" id="A0A9P6J2J1"/>
<dbReference type="Pfam" id="PF14687">
    <property type="entry name" value="DUF4460"/>
    <property type="match status" value="1"/>
</dbReference>
<reference evidence="3" key="1">
    <citation type="journal article" date="2020" name="Fungal Divers.">
        <title>Resolving the Mortierellaceae phylogeny through synthesis of multi-gene phylogenetics and phylogenomics.</title>
        <authorList>
            <person name="Vandepol N."/>
            <person name="Liber J."/>
            <person name="Desiro A."/>
            <person name="Na H."/>
            <person name="Kennedy M."/>
            <person name="Barry K."/>
            <person name="Grigoriev I.V."/>
            <person name="Miller A.N."/>
            <person name="O'Donnell K."/>
            <person name="Stajich J.E."/>
            <person name="Bonito G."/>
        </authorList>
    </citation>
    <scope>NUCLEOTIDE SEQUENCE</scope>
    <source>
        <strain evidence="3">CK1249</strain>
    </source>
</reference>
<feature type="compositionally biased region" description="Polar residues" evidence="1">
    <location>
        <begin position="94"/>
        <end position="115"/>
    </location>
</feature>
<evidence type="ECO:0000313" key="3">
    <source>
        <dbReference type="EMBL" id="KAF9959470.1"/>
    </source>
</evidence>
<organism evidence="3 4">
    <name type="scientific">Mortierella alpina</name>
    <name type="common">Oleaginous fungus</name>
    <name type="synonym">Mortierella renispora</name>
    <dbReference type="NCBI Taxonomy" id="64518"/>
    <lineage>
        <taxon>Eukaryota</taxon>
        <taxon>Fungi</taxon>
        <taxon>Fungi incertae sedis</taxon>
        <taxon>Mucoromycota</taxon>
        <taxon>Mortierellomycotina</taxon>
        <taxon>Mortierellomycetes</taxon>
        <taxon>Mortierellales</taxon>
        <taxon>Mortierellaceae</taxon>
        <taxon>Mortierella</taxon>
    </lineage>
</organism>
<dbReference type="InterPro" id="IPR028031">
    <property type="entry name" value="DUF4460"/>
</dbReference>
<dbReference type="OrthoDB" id="2396601at2759"/>
<keyword evidence="4" id="KW-1185">Reference proteome</keyword>
<feature type="domain" description="DUF4460" evidence="2">
    <location>
        <begin position="10"/>
        <end position="63"/>
    </location>
</feature>
<evidence type="ECO:0000256" key="1">
    <source>
        <dbReference type="SAM" id="MobiDB-lite"/>
    </source>
</evidence>